<dbReference type="InterPro" id="IPR050618">
    <property type="entry name" value="Ubq-SigPath_Reg"/>
</dbReference>
<accession>A0A183DUZ7</accession>
<evidence type="ECO:0000256" key="1">
    <source>
        <dbReference type="SAM" id="MobiDB-lite"/>
    </source>
</evidence>
<evidence type="ECO:0000313" key="4">
    <source>
        <dbReference type="Proteomes" id="UP000271098"/>
    </source>
</evidence>
<dbReference type="SMART" id="SM00668">
    <property type="entry name" value="CTLH"/>
    <property type="match status" value="1"/>
</dbReference>
<evidence type="ECO:0000313" key="3">
    <source>
        <dbReference type="EMBL" id="VDN20631.1"/>
    </source>
</evidence>
<dbReference type="InterPro" id="IPR024964">
    <property type="entry name" value="CTLH/CRA"/>
</dbReference>
<protein>
    <submittedName>
        <fullName evidence="5">LisH domain-containing protein</fullName>
    </submittedName>
</protein>
<proteinExistence type="predicted"/>
<dbReference type="SMART" id="SM00667">
    <property type="entry name" value="LisH"/>
    <property type="match status" value="1"/>
</dbReference>
<dbReference type="EMBL" id="UYRT01079396">
    <property type="protein sequence ID" value="VDN20631.1"/>
    <property type="molecule type" value="Genomic_DNA"/>
</dbReference>
<evidence type="ECO:0000313" key="5">
    <source>
        <dbReference type="WBParaSite" id="GPUH_0001255201-mRNA-1"/>
    </source>
</evidence>
<dbReference type="SMART" id="SM00757">
    <property type="entry name" value="CRA"/>
    <property type="match status" value="1"/>
</dbReference>
<organism evidence="5">
    <name type="scientific">Gongylonema pulchrum</name>
    <dbReference type="NCBI Taxonomy" id="637853"/>
    <lineage>
        <taxon>Eukaryota</taxon>
        <taxon>Metazoa</taxon>
        <taxon>Ecdysozoa</taxon>
        <taxon>Nematoda</taxon>
        <taxon>Chromadorea</taxon>
        <taxon>Rhabditida</taxon>
        <taxon>Spirurina</taxon>
        <taxon>Spiruromorpha</taxon>
        <taxon>Spiruroidea</taxon>
        <taxon>Gongylonematidae</taxon>
        <taxon>Gongylonema</taxon>
    </lineage>
</organism>
<dbReference type="PANTHER" id="PTHR12864">
    <property type="entry name" value="RAN BINDING PROTEIN 9-RELATED"/>
    <property type="match status" value="1"/>
</dbReference>
<feature type="domain" description="CTLH" evidence="2">
    <location>
        <begin position="87"/>
        <end position="153"/>
    </location>
</feature>
<dbReference type="AlphaFoldDB" id="A0A183DUZ7"/>
<dbReference type="WBParaSite" id="GPUH_0001255201-mRNA-1">
    <property type="protein sequence ID" value="GPUH_0001255201-mRNA-1"/>
    <property type="gene ID" value="GPUH_0001255201"/>
</dbReference>
<dbReference type="InterPro" id="IPR006595">
    <property type="entry name" value="CTLH_C"/>
</dbReference>
<dbReference type="Proteomes" id="UP000271098">
    <property type="component" value="Unassembled WGS sequence"/>
</dbReference>
<dbReference type="InterPro" id="IPR006594">
    <property type="entry name" value="LisH"/>
</dbReference>
<dbReference type="PROSITE" id="PS50897">
    <property type="entry name" value="CTLH"/>
    <property type="match status" value="1"/>
</dbReference>
<dbReference type="InterPro" id="IPR013144">
    <property type="entry name" value="CRA_dom"/>
</dbReference>
<keyword evidence="4" id="KW-1185">Reference proteome</keyword>
<feature type="region of interest" description="Disordered" evidence="1">
    <location>
        <begin position="1"/>
        <end position="20"/>
    </location>
</feature>
<sequence>MEANGNSDAGAERSASDAGGGEQSSGCALFICYFHNNRHSLLCFIHFSPDLMIRLVLDFLISQGHREAAEVLCEDANIPFPRDALENLDHRMCIRDDILEGKAYLSSGSKSIQEAIEKITVVVPDLLSRNTVLHLRLLQQHLIELIRNKMVKLIFANEMLLQSAASEKQNSQVKQCFVEEAVTFTQSIVEKVEDSPEMEKEMQMAFSMIAFERPEDSPVPGFLDVITLARRTRTFNNTHLQLQVANDVNRAILEALNKPSAPKLETLFQMILWSKNKLNHKDTPEQLNRLFTGQVDPFSVDIPKNSKI</sequence>
<dbReference type="Pfam" id="PF10607">
    <property type="entry name" value="CTLH"/>
    <property type="match status" value="1"/>
</dbReference>
<reference evidence="5" key="1">
    <citation type="submission" date="2016-06" db="UniProtKB">
        <authorList>
            <consortium name="WormBaseParasite"/>
        </authorList>
    </citation>
    <scope>IDENTIFICATION</scope>
</reference>
<name>A0A183DUZ7_9BILA</name>
<dbReference type="OrthoDB" id="2415936at2759"/>
<dbReference type="PROSITE" id="PS50896">
    <property type="entry name" value="LISH"/>
    <property type="match status" value="1"/>
</dbReference>
<reference evidence="3 4" key="2">
    <citation type="submission" date="2018-11" db="EMBL/GenBank/DDBJ databases">
        <authorList>
            <consortium name="Pathogen Informatics"/>
        </authorList>
    </citation>
    <scope>NUCLEOTIDE SEQUENCE [LARGE SCALE GENOMIC DNA]</scope>
</reference>
<gene>
    <name evidence="3" type="ORF">GPUH_LOCUS12538</name>
</gene>
<evidence type="ECO:0000259" key="2">
    <source>
        <dbReference type="PROSITE" id="PS50897"/>
    </source>
</evidence>